<sequence length="415" mass="47471">MTLQHRLSVVGDENDPNLDNKTPYEQLVYLLNNDQRYLKEATLNKRVGFYRIRGDLGTGNFSQVKMAVNSLTRERVAIKILDKTKMDEKTQKLLSREIKSMDYVKHPNIIRLYEVHETLAKIHIVLEYAPNGELFSKITTFGKLQETECRSNFSQIVSAVSHMHDRNIIHRDLKAENIFYSGKRIKVGDFGFSKCSQVGEQLSTYCGSPPYAAPELFKDEHYEGRYVDIWALGILLYFMVTGIMPFRADTVGKLKKCIIDGTFTIPSFVSDNCQFIIRNLLKRSPKERLTLHSLERSDWLEGQEFPKPLHSFELMAHHALHSSGTDEQQTIKCLNELGVTSKVIKECKDKGVRSNVTGIYRIMLHKLQKQKYPYLADDSTTHSSRDTSASTLSPSTIDGYSSKKKNIKTKVCTIL</sequence>
<keyword evidence="6 9" id="KW-0067">ATP-binding</keyword>
<dbReference type="SUPFAM" id="SSF56112">
    <property type="entry name" value="Protein kinase-like (PK-like)"/>
    <property type="match status" value="1"/>
</dbReference>
<dbReference type="AlphaFoldDB" id="A0A7J7J1L0"/>
<dbReference type="InterPro" id="IPR049571">
    <property type="entry name" value="NIM1K_STKc"/>
</dbReference>
<dbReference type="FunFam" id="3.30.200.20:FF:000003">
    <property type="entry name" value="Non-specific serine/threonine protein kinase"/>
    <property type="match status" value="1"/>
</dbReference>
<evidence type="ECO:0000256" key="1">
    <source>
        <dbReference type="ARBA" id="ARBA00012513"/>
    </source>
</evidence>
<keyword evidence="4 9" id="KW-0547">Nucleotide-binding</keyword>
<keyword evidence="13" id="KW-1185">Reference proteome</keyword>
<dbReference type="SMART" id="SM00220">
    <property type="entry name" value="S_TKc"/>
    <property type="match status" value="1"/>
</dbReference>
<dbReference type="Pfam" id="PF00069">
    <property type="entry name" value="Pkinase"/>
    <property type="match status" value="1"/>
</dbReference>
<dbReference type="Proteomes" id="UP000593567">
    <property type="component" value="Unassembled WGS sequence"/>
</dbReference>
<comment type="catalytic activity">
    <reaction evidence="8">
        <text>L-seryl-[protein] + ATP = O-phospho-L-seryl-[protein] + ADP + H(+)</text>
        <dbReference type="Rhea" id="RHEA:17989"/>
        <dbReference type="Rhea" id="RHEA-COMP:9863"/>
        <dbReference type="Rhea" id="RHEA-COMP:11604"/>
        <dbReference type="ChEBI" id="CHEBI:15378"/>
        <dbReference type="ChEBI" id="CHEBI:29999"/>
        <dbReference type="ChEBI" id="CHEBI:30616"/>
        <dbReference type="ChEBI" id="CHEBI:83421"/>
        <dbReference type="ChEBI" id="CHEBI:456216"/>
        <dbReference type="EC" id="2.7.11.1"/>
    </reaction>
</comment>
<dbReference type="InterPro" id="IPR008271">
    <property type="entry name" value="Ser/Thr_kinase_AS"/>
</dbReference>
<dbReference type="OrthoDB" id="193931at2759"/>
<dbReference type="GO" id="GO:0005737">
    <property type="term" value="C:cytoplasm"/>
    <property type="evidence" value="ECO:0007669"/>
    <property type="project" value="TreeGrafter"/>
</dbReference>
<keyword evidence="5" id="KW-0418">Kinase</keyword>
<evidence type="ECO:0000256" key="5">
    <source>
        <dbReference type="ARBA" id="ARBA00022777"/>
    </source>
</evidence>
<comment type="similarity">
    <text evidence="10">Belongs to the protein kinase superfamily.</text>
</comment>
<reference evidence="12" key="1">
    <citation type="submission" date="2020-06" db="EMBL/GenBank/DDBJ databases">
        <title>Draft genome of Bugula neritina, a colonial animal packing powerful symbionts and potential medicines.</title>
        <authorList>
            <person name="Rayko M."/>
        </authorList>
    </citation>
    <scope>NUCLEOTIDE SEQUENCE [LARGE SCALE GENOMIC DNA]</scope>
    <source>
        <strain evidence="12">Kwan_BN1</strain>
    </source>
</reference>
<dbReference type="InterPro" id="IPR000719">
    <property type="entry name" value="Prot_kinase_dom"/>
</dbReference>
<dbReference type="PROSITE" id="PS00107">
    <property type="entry name" value="PROTEIN_KINASE_ATP"/>
    <property type="match status" value="1"/>
</dbReference>
<dbReference type="GO" id="GO:0050321">
    <property type="term" value="F:tau-protein kinase activity"/>
    <property type="evidence" value="ECO:0007669"/>
    <property type="project" value="TreeGrafter"/>
</dbReference>
<accession>A0A7J7J1L0</accession>
<evidence type="ECO:0000256" key="9">
    <source>
        <dbReference type="PROSITE-ProRule" id="PRU10141"/>
    </source>
</evidence>
<evidence type="ECO:0000313" key="13">
    <source>
        <dbReference type="Proteomes" id="UP000593567"/>
    </source>
</evidence>
<name>A0A7J7J1L0_BUGNE</name>
<dbReference type="GO" id="GO:0035556">
    <property type="term" value="P:intracellular signal transduction"/>
    <property type="evidence" value="ECO:0007669"/>
    <property type="project" value="TreeGrafter"/>
</dbReference>
<dbReference type="CDD" id="cd14075">
    <property type="entry name" value="STKc_NIM1"/>
    <property type="match status" value="1"/>
</dbReference>
<dbReference type="EMBL" id="VXIV02003202">
    <property type="protein sequence ID" value="KAF6019965.1"/>
    <property type="molecule type" value="Genomic_DNA"/>
</dbReference>
<gene>
    <name evidence="12" type="ORF">EB796_021707</name>
</gene>
<organism evidence="12 13">
    <name type="scientific">Bugula neritina</name>
    <name type="common">Brown bryozoan</name>
    <name type="synonym">Sertularia neritina</name>
    <dbReference type="NCBI Taxonomy" id="10212"/>
    <lineage>
        <taxon>Eukaryota</taxon>
        <taxon>Metazoa</taxon>
        <taxon>Spiralia</taxon>
        <taxon>Lophotrochozoa</taxon>
        <taxon>Bryozoa</taxon>
        <taxon>Gymnolaemata</taxon>
        <taxon>Cheilostomatida</taxon>
        <taxon>Flustrina</taxon>
        <taxon>Buguloidea</taxon>
        <taxon>Bugulidae</taxon>
        <taxon>Bugula</taxon>
    </lineage>
</organism>
<keyword evidence="3" id="KW-0808">Transferase</keyword>
<dbReference type="InterPro" id="IPR011009">
    <property type="entry name" value="Kinase-like_dom_sf"/>
</dbReference>
<evidence type="ECO:0000259" key="11">
    <source>
        <dbReference type="PROSITE" id="PS50011"/>
    </source>
</evidence>
<evidence type="ECO:0000256" key="4">
    <source>
        <dbReference type="ARBA" id="ARBA00022741"/>
    </source>
</evidence>
<evidence type="ECO:0000256" key="8">
    <source>
        <dbReference type="ARBA" id="ARBA00048679"/>
    </source>
</evidence>
<dbReference type="GO" id="GO:0000226">
    <property type="term" value="P:microtubule cytoskeleton organization"/>
    <property type="evidence" value="ECO:0007669"/>
    <property type="project" value="TreeGrafter"/>
</dbReference>
<dbReference type="PROSITE" id="PS50011">
    <property type="entry name" value="PROTEIN_KINASE_DOM"/>
    <property type="match status" value="1"/>
</dbReference>
<evidence type="ECO:0000256" key="10">
    <source>
        <dbReference type="RuleBase" id="RU000304"/>
    </source>
</evidence>
<feature type="domain" description="Protein kinase" evidence="11">
    <location>
        <begin position="50"/>
        <end position="300"/>
    </location>
</feature>
<dbReference type="EC" id="2.7.11.1" evidence="1"/>
<dbReference type="Gene3D" id="1.10.510.10">
    <property type="entry name" value="Transferase(Phosphotransferase) domain 1"/>
    <property type="match status" value="1"/>
</dbReference>
<dbReference type="GO" id="GO:0005524">
    <property type="term" value="F:ATP binding"/>
    <property type="evidence" value="ECO:0007669"/>
    <property type="project" value="UniProtKB-UniRule"/>
</dbReference>
<dbReference type="InterPro" id="IPR017441">
    <property type="entry name" value="Protein_kinase_ATP_BS"/>
</dbReference>
<evidence type="ECO:0000256" key="3">
    <source>
        <dbReference type="ARBA" id="ARBA00022679"/>
    </source>
</evidence>
<dbReference type="PROSITE" id="PS00108">
    <property type="entry name" value="PROTEIN_KINASE_ST"/>
    <property type="match status" value="1"/>
</dbReference>
<protein>
    <recommendedName>
        <fullName evidence="1">non-specific serine/threonine protein kinase</fullName>
        <ecNumber evidence="1">2.7.11.1</ecNumber>
    </recommendedName>
</protein>
<dbReference type="FunFam" id="1.10.510.10:FF:000571">
    <property type="entry name" value="Maternal embryonic leucine zipper kinase"/>
    <property type="match status" value="1"/>
</dbReference>
<evidence type="ECO:0000256" key="7">
    <source>
        <dbReference type="ARBA" id="ARBA00047899"/>
    </source>
</evidence>
<evidence type="ECO:0000256" key="6">
    <source>
        <dbReference type="ARBA" id="ARBA00022840"/>
    </source>
</evidence>
<comment type="caution">
    <text evidence="12">The sequence shown here is derived from an EMBL/GenBank/DDBJ whole genome shotgun (WGS) entry which is preliminary data.</text>
</comment>
<dbReference type="PANTHER" id="PTHR24346:SF49">
    <property type="entry name" value="NIM1 SERINE_THREONINE PROTEIN KINASE"/>
    <property type="match status" value="1"/>
</dbReference>
<comment type="catalytic activity">
    <reaction evidence="7">
        <text>L-threonyl-[protein] + ATP = O-phospho-L-threonyl-[protein] + ADP + H(+)</text>
        <dbReference type="Rhea" id="RHEA:46608"/>
        <dbReference type="Rhea" id="RHEA-COMP:11060"/>
        <dbReference type="Rhea" id="RHEA-COMP:11605"/>
        <dbReference type="ChEBI" id="CHEBI:15378"/>
        <dbReference type="ChEBI" id="CHEBI:30013"/>
        <dbReference type="ChEBI" id="CHEBI:30616"/>
        <dbReference type="ChEBI" id="CHEBI:61977"/>
        <dbReference type="ChEBI" id="CHEBI:456216"/>
        <dbReference type="EC" id="2.7.11.1"/>
    </reaction>
</comment>
<evidence type="ECO:0000256" key="2">
    <source>
        <dbReference type="ARBA" id="ARBA00022527"/>
    </source>
</evidence>
<proteinExistence type="inferred from homology"/>
<evidence type="ECO:0000313" key="12">
    <source>
        <dbReference type="EMBL" id="KAF6019965.1"/>
    </source>
</evidence>
<dbReference type="PANTHER" id="PTHR24346">
    <property type="entry name" value="MAP/MICROTUBULE AFFINITY-REGULATING KINASE"/>
    <property type="match status" value="1"/>
</dbReference>
<keyword evidence="2 10" id="KW-0723">Serine/threonine-protein kinase</keyword>
<feature type="binding site" evidence="9">
    <location>
        <position position="79"/>
    </location>
    <ligand>
        <name>ATP</name>
        <dbReference type="ChEBI" id="CHEBI:30616"/>
    </ligand>
</feature>